<accession>A0AAN8NB35</accession>
<dbReference type="EC" id="3.6.5.2" evidence="2"/>
<dbReference type="SMART" id="SM00173">
    <property type="entry name" value="RAS"/>
    <property type="match status" value="1"/>
</dbReference>
<dbReference type="InterPro" id="IPR051065">
    <property type="entry name" value="Ras-related_GTPase"/>
</dbReference>
<evidence type="ECO:0000256" key="1">
    <source>
        <dbReference type="ARBA" id="ARBA00008344"/>
    </source>
</evidence>
<dbReference type="SUPFAM" id="SSF52540">
    <property type="entry name" value="P-loop containing nucleoside triphosphate hydrolases"/>
    <property type="match status" value="1"/>
</dbReference>
<name>A0AAN8NB35_9PEZI</name>
<dbReference type="GO" id="GO:0003925">
    <property type="term" value="F:G protein activity"/>
    <property type="evidence" value="ECO:0007669"/>
    <property type="project" value="UniProtKB-EC"/>
</dbReference>
<keyword evidence="3" id="KW-0378">Hydrolase</keyword>
<dbReference type="PROSITE" id="PS51419">
    <property type="entry name" value="RAB"/>
    <property type="match status" value="1"/>
</dbReference>
<dbReference type="Proteomes" id="UP001307849">
    <property type="component" value="Unassembled WGS sequence"/>
</dbReference>
<gene>
    <name evidence="5" type="primary">RAS1_2</name>
    <name evidence="5" type="ORF">TWF506_004691</name>
</gene>
<dbReference type="GO" id="GO:0005525">
    <property type="term" value="F:GTP binding"/>
    <property type="evidence" value="ECO:0007669"/>
    <property type="project" value="InterPro"/>
</dbReference>
<dbReference type="AlphaFoldDB" id="A0AAN8NB35"/>
<comment type="caution">
    <text evidence="5">The sequence shown here is derived from an EMBL/GenBank/DDBJ whole genome shotgun (WGS) entry which is preliminary data.</text>
</comment>
<dbReference type="PROSITE" id="PS51421">
    <property type="entry name" value="RAS"/>
    <property type="match status" value="1"/>
</dbReference>
<protein>
    <recommendedName>
        <fullName evidence="2">small monomeric GTPase</fullName>
        <ecNumber evidence="2">3.6.5.2</ecNumber>
    </recommendedName>
</protein>
<evidence type="ECO:0000313" key="5">
    <source>
        <dbReference type="EMBL" id="KAK6497216.1"/>
    </source>
</evidence>
<dbReference type="Pfam" id="PF00071">
    <property type="entry name" value="Ras"/>
    <property type="match status" value="1"/>
</dbReference>
<reference evidence="5 6" key="1">
    <citation type="submission" date="2019-10" db="EMBL/GenBank/DDBJ databases">
        <authorList>
            <person name="Palmer J.M."/>
        </authorList>
    </citation>
    <scope>NUCLEOTIDE SEQUENCE [LARGE SCALE GENOMIC DNA]</scope>
    <source>
        <strain evidence="5 6">TWF506</strain>
    </source>
</reference>
<dbReference type="PANTHER" id="PTHR45704">
    <property type="entry name" value="RAS-LIKE FAMILY MEMBER 11"/>
    <property type="match status" value="1"/>
</dbReference>
<dbReference type="InterPro" id="IPR001806">
    <property type="entry name" value="Small_GTPase"/>
</dbReference>
<keyword evidence="6" id="KW-1185">Reference proteome</keyword>
<dbReference type="EMBL" id="JAVHJM010000015">
    <property type="protein sequence ID" value="KAK6497216.1"/>
    <property type="molecule type" value="Genomic_DNA"/>
</dbReference>
<dbReference type="Gene3D" id="3.40.50.300">
    <property type="entry name" value="P-loop containing nucleotide triphosphate hydrolases"/>
    <property type="match status" value="1"/>
</dbReference>
<organism evidence="5 6">
    <name type="scientific">Arthrobotrys conoides</name>
    <dbReference type="NCBI Taxonomy" id="74498"/>
    <lineage>
        <taxon>Eukaryota</taxon>
        <taxon>Fungi</taxon>
        <taxon>Dikarya</taxon>
        <taxon>Ascomycota</taxon>
        <taxon>Pezizomycotina</taxon>
        <taxon>Orbiliomycetes</taxon>
        <taxon>Orbiliales</taxon>
        <taxon>Orbiliaceae</taxon>
        <taxon>Arthrobotrys</taxon>
    </lineage>
</organism>
<sequence>MARYGPPPIREYDLLILGLTGSGKSHFVANLINYRSCAMEIKDAFRIEADIHRTHLILDDNEVVPIDIFDSSESFEISTFFSSVPDEEEIVTCISPTIATYILERTDGIIFLYSITSRESFQEVSRYYRLVKDLKNGDLEGIKIVLVGSKCDLEGERVVSGKEGRALAESLGCQFFEVSTVTGVNIKESVVQLVREIRSSEASSSNETGADSKKGGVLAVTRRAMREWIGKGFSCLT</sequence>
<dbReference type="InterPro" id="IPR027417">
    <property type="entry name" value="P-loop_NTPase"/>
</dbReference>
<evidence type="ECO:0000313" key="6">
    <source>
        <dbReference type="Proteomes" id="UP001307849"/>
    </source>
</evidence>
<comment type="catalytic activity">
    <reaction evidence="4">
        <text>GTP + H2O = GDP + phosphate + H(+)</text>
        <dbReference type="Rhea" id="RHEA:19669"/>
        <dbReference type="ChEBI" id="CHEBI:15377"/>
        <dbReference type="ChEBI" id="CHEBI:15378"/>
        <dbReference type="ChEBI" id="CHEBI:37565"/>
        <dbReference type="ChEBI" id="CHEBI:43474"/>
        <dbReference type="ChEBI" id="CHEBI:58189"/>
        <dbReference type="EC" id="3.6.5.2"/>
    </reaction>
</comment>
<evidence type="ECO:0000256" key="4">
    <source>
        <dbReference type="ARBA" id="ARBA00048098"/>
    </source>
</evidence>
<proteinExistence type="inferred from homology"/>
<dbReference type="PRINTS" id="PR00449">
    <property type="entry name" value="RASTRNSFRMNG"/>
</dbReference>
<evidence type="ECO:0000256" key="3">
    <source>
        <dbReference type="ARBA" id="ARBA00022801"/>
    </source>
</evidence>
<dbReference type="SMART" id="SM00175">
    <property type="entry name" value="RAB"/>
    <property type="match status" value="1"/>
</dbReference>
<comment type="similarity">
    <text evidence="1">Belongs to the small GTPase superfamily. Ras family.</text>
</comment>
<evidence type="ECO:0000256" key="2">
    <source>
        <dbReference type="ARBA" id="ARBA00011984"/>
    </source>
</evidence>